<evidence type="ECO:0000313" key="11">
    <source>
        <dbReference type="Proteomes" id="UP000078237"/>
    </source>
</evidence>
<comment type="similarity">
    <text evidence="5">Belongs to the SAT4 family.</text>
</comment>
<dbReference type="OrthoDB" id="5283415at2759"/>
<keyword evidence="11" id="KW-1185">Reference proteome</keyword>
<dbReference type="PANTHER" id="PTHR33048">
    <property type="entry name" value="PTH11-LIKE INTEGRAL MEMBRANE PROTEIN (AFU_ORTHOLOGUE AFUA_5G11245)"/>
    <property type="match status" value="1"/>
</dbReference>
<dbReference type="InterPro" id="IPR052337">
    <property type="entry name" value="SAT4-like"/>
</dbReference>
<feature type="transmembrane region" description="Helical" evidence="7">
    <location>
        <begin position="246"/>
        <end position="266"/>
    </location>
</feature>
<feature type="transmembrane region" description="Helical" evidence="7">
    <location>
        <begin position="58"/>
        <end position="76"/>
    </location>
</feature>
<evidence type="ECO:0000256" key="7">
    <source>
        <dbReference type="SAM" id="Phobius"/>
    </source>
</evidence>
<keyword evidence="4 7" id="KW-0472">Membrane</keyword>
<reference evidence="10" key="1">
    <citation type="submission" date="2015-06" db="EMBL/GenBank/DDBJ databases">
        <authorList>
            <person name="Hoefler B.C."/>
            <person name="Straight P.D."/>
        </authorList>
    </citation>
    <scope>NUCLEOTIDE SEQUENCE [LARGE SCALE GENOMIC DNA]</scope>
    <source>
        <strain evidence="10">Mm55</strain>
    </source>
</reference>
<evidence type="ECO:0000256" key="4">
    <source>
        <dbReference type="ARBA" id="ARBA00023136"/>
    </source>
</evidence>
<name>A0A175W894_9PEZI</name>
<comment type="caution">
    <text evidence="10">The sequence shown here is derived from an EMBL/GenBank/DDBJ whole genome shotgun (WGS) entry which is preliminary data.</text>
</comment>
<reference evidence="11" key="2">
    <citation type="submission" date="2015-06" db="EMBL/GenBank/DDBJ databases">
        <authorList>
            <person name="van de Sande W.W.J."/>
        </authorList>
    </citation>
    <scope>NUCLEOTIDE SEQUENCE [LARGE SCALE GENOMIC DNA]</scope>
    <source>
        <strain evidence="11">mm55</strain>
    </source>
</reference>
<dbReference type="GO" id="GO:0016020">
    <property type="term" value="C:membrane"/>
    <property type="evidence" value="ECO:0007669"/>
    <property type="project" value="UniProtKB-SubCell"/>
</dbReference>
<feature type="transmembrane region" description="Helical" evidence="7">
    <location>
        <begin position="286"/>
        <end position="307"/>
    </location>
</feature>
<feature type="transmembrane region" description="Helical" evidence="7">
    <location>
        <begin position="127"/>
        <end position="153"/>
    </location>
</feature>
<gene>
    <name evidence="10" type="ORF">MMYC01_203846</name>
    <name evidence="9" type="ORF">MMYC01_206548</name>
</gene>
<protein>
    <recommendedName>
        <fullName evidence="8">Rhodopsin domain-containing protein</fullName>
    </recommendedName>
</protein>
<dbReference type="EMBL" id="LCTW02000081">
    <property type="protein sequence ID" value="KXX79661.1"/>
    <property type="molecule type" value="Genomic_DNA"/>
</dbReference>
<evidence type="ECO:0000256" key="5">
    <source>
        <dbReference type="ARBA" id="ARBA00038359"/>
    </source>
</evidence>
<comment type="subcellular location">
    <subcellularLocation>
        <location evidence="1">Membrane</location>
        <topology evidence="1">Multi-pass membrane protein</topology>
    </subcellularLocation>
</comment>
<feature type="transmembrane region" description="Helical" evidence="7">
    <location>
        <begin position="212"/>
        <end position="234"/>
    </location>
</feature>
<evidence type="ECO:0000313" key="10">
    <source>
        <dbReference type="EMBL" id="KXX79661.1"/>
    </source>
</evidence>
<dbReference type="EMBL" id="LCTW02000201">
    <property type="protein sequence ID" value="KXX76637.1"/>
    <property type="molecule type" value="Genomic_DNA"/>
</dbReference>
<evidence type="ECO:0000313" key="9">
    <source>
        <dbReference type="EMBL" id="KXX76637.1"/>
    </source>
</evidence>
<sequence>MAILPRRPEHGNVLDIPTPPLQQAALFVIFFFTALAFVVYSLRVYTRLKTRQWGLDDYLATCAMIFSLMMIGPFYMCKRRCHFSVDTKLSRIIANRHGGVDIKLGYFGWRAEDVQKYAPNFDMAAGMWWFFLAQLFYNPILAFVKASVLVFLLRLGGQKPGVKFAIHGLNTFNALQAIAIFLVALLQCLPIAANWDFALKADPNTKCIDNSFHVIISCLTILTDILVIILPFWIFLGLKMPKAAKFAVLGIFMLGIAVTIIGIVRLVGVYKLFYVPQPDKDPYYDITVTLSVVEVNVAIVSASAPALRPLFRSWMPTLFGGSTDRYGANKYTPNHGSRYFTGPSSVATIGGGGGNNSAVHHGGRDSVNRHGSIPLKNLRGVKVGHAECRSVSPSGSEEEIMTYNGIMRTTDVRVQYDGHGIPPDQASRASSDLKHKEPGEKGNF</sequence>
<dbReference type="AlphaFoldDB" id="A0A175W894"/>
<dbReference type="Pfam" id="PF20684">
    <property type="entry name" value="Fung_rhodopsin"/>
    <property type="match status" value="1"/>
</dbReference>
<evidence type="ECO:0000259" key="8">
    <source>
        <dbReference type="Pfam" id="PF20684"/>
    </source>
</evidence>
<dbReference type="STRING" id="100816.A0A175W894"/>
<evidence type="ECO:0000256" key="6">
    <source>
        <dbReference type="SAM" id="MobiDB-lite"/>
    </source>
</evidence>
<organism evidence="10 11">
    <name type="scientific">Madurella mycetomatis</name>
    <dbReference type="NCBI Taxonomy" id="100816"/>
    <lineage>
        <taxon>Eukaryota</taxon>
        <taxon>Fungi</taxon>
        <taxon>Dikarya</taxon>
        <taxon>Ascomycota</taxon>
        <taxon>Pezizomycotina</taxon>
        <taxon>Sordariomycetes</taxon>
        <taxon>Sordariomycetidae</taxon>
        <taxon>Sordariales</taxon>
        <taxon>Sordariales incertae sedis</taxon>
        <taxon>Madurella</taxon>
    </lineage>
</organism>
<dbReference type="InterPro" id="IPR049326">
    <property type="entry name" value="Rhodopsin_dom_fungi"/>
</dbReference>
<feature type="domain" description="Rhodopsin" evidence="8">
    <location>
        <begin position="42"/>
        <end position="312"/>
    </location>
</feature>
<dbReference type="VEuPathDB" id="FungiDB:MMYC01_206548"/>
<feature type="region of interest" description="Disordered" evidence="6">
    <location>
        <begin position="416"/>
        <end position="444"/>
    </location>
</feature>
<proteinExistence type="inferred from homology"/>
<keyword evidence="2 7" id="KW-0812">Transmembrane</keyword>
<dbReference type="Proteomes" id="UP000078237">
    <property type="component" value="Unassembled WGS sequence"/>
</dbReference>
<feature type="transmembrane region" description="Helical" evidence="7">
    <location>
        <begin position="174"/>
        <end position="192"/>
    </location>
</feature>
<feature type="compositionally biased region" description="Basic and acidic residues" evidence="6">
    <location>
        <begin position="431"/>
        <end position="444"/>
    </location>
</feature>
<reference evidence="10 11" key="3">
    <citation type="submission" date="2016-01" db="EMBL/GenBank/DDBJ databases">
        <title>Madurella mycetomatis genome sequencing.</title>
        <authorList>
            <person name="Van De Sande W."/>
        </authorList>
    </citation>
    <scope>NUCLEOTIDE SEQUENCE [LARGE SCALE GENOMIC DNA]</scope>
    <source>
        <strain evidence="10">Mm55</strain>
        <strain evidence="11">mm55</strain>
    </source>
</reference>
<keyword evidence="3 7" id="KW-1133">Transmembrane helix</keyword>
<feature type="transmembrane region" description="Helical" evidence="7">
    <location>
        <begin position="24"/>
        <end position="46"/>
    </location>
</feature>
<evidence type="ECO:0000256" key="3">
    <source>
        <dbReference type="ARBA" id="ARBA00022989"/>
    </source>
</evidence>
<dbReference type="PANTHER" id="PTHR33048:SF108">
    <property type="entry name" value="INTEGRAL MEMBRANE PROTEIN"/>
    <property type="match status" value="1"/>
</dbReference>
<accession>A0A175W894</accession>
<dbReference type="VEuPathDB" id="FungiDB:MMYC01_203846"/>
<evidence type="ECO:0000256" key="1">
    <source>
        <dbReference type="ARBA" id="ARBA00004141"/>
    </source>
</evidence>
<evidence type="ECO:0000256" key="2">
    <source>
        <dbReference type="ARBA" id="ARBA00022692"/>
    </source>
</evidence>